<evidence type="ECO:0000259" key="1">
    <source>
        <dbReference type="PROSITE" id="PS51725"/>
    </source>
</evidence>
<accession>A0ABM6XZE3</accession>
<keyword evidence="3" id="KW-1185">Reference proteome</keyword>
<dbReference type="EMBL" id="CP031555">
    <property type="protein sequence ID" value="AXO15092.1"/>
    <property type="molecule type" value="Genomic_DNA"/>
</dbReference>
<dbReference type="Proteomes" id="UP000256971">
    <property type="component" value="Chromosome"/>
</dbReference>
<dbReference type="Pfam" id="PF03992">
    <property type="entry name" value="ABM"/>
    <property type="match status" value="1"/>
</dbReference>
<keyword evidence="2" id="KW-0503">Monooxygenase</keyword>
<reference evidence="2 3" key="1">
    <citation type="submission" date="2018-08" db="EMBL/GenBank/DDBJ databases">
        <title>Complete genome sequence of type strain Thalassospira indica MCCC 1A01103T, isolated from isolated from deep seawater of the Indian Ocean.</title>
        <authorList>
            <person name="Liu Y."/>
        </authorList>
    </citation>
    <scope>NUCLEOTIDE SEQUENCE [LARGE SCALE GENOMIC DNA]</scope>
    <source>
        <strain evidence="2 3">PB8BT</strain>
    </source>
</reference>
<dbReference type="PROSITE" id="PS51725">
    <property type="entry name" value="ABM"/>
    <property type="match status" value="1"/>
</dbReference>
<dbReference type="InterPro" id="IPR007138">
    <property type="entry name" value="ABM_dom"/>
</dbReference>
<protein>
    <submittedName>
        <fullName evidence="2">Antibiotic biosynthesis monooxygenase</fullName>
    </submittedName>
</protein>
<dbReference type="Gene3D" id="3.30.70.100">
    <property type="match status" value="1"/>
</dbReference>
<dbReference type="InterPro" id="IPR011008">
    <property type="entry name" value="Dimeric_a/b-barrel"/>
</dbReference>
<evidence type="ECO:0000313" key="3">
    <source>
        <dbReference type="Proteomes" id="UP000256971"/>
    </source>
</evidence>
<proteinExistence type="predicted"/>
<feature type="domain" description="ABM" evidence="1">
    <location>
        <begin position="19"/>
        <end position="107"/>
    </location>
</feature>
<dbReference type="SUPFAM" id="SSF54909">
    <property type="entry name" value="Dimeric alpha+beta barrel"/>
    <property type="match status" value="1"/>
</dbReference>
<dbReference type="GO" id="GO:0004497">
    <property type="term" value="F:monooxygenase activity"/>
    <property type="evidence" value="ECO:0007669"/>
    <property type="project" value="UniProtKB-KW"/>
</dbReference>
<name>A0ABM6XZE3_9PROT</name>
<sequence length="111" mass="13173">MQRINKQVQFDFRDYNDGFVIAIWLVAKDGEEEEVAKLLEGLVAPTMAEPDVKLFLPYRSPKDIKTFFLFELYRDEAGWQAHQETQHFLDTIRVLEPKLDKRERVPFVPFL</sequence>
<evidence type="ECO:0000313" key="2">
    <source>
        <dbReference type="EMBL" id="AXO15092.1"/>
    </source>
</evidence>
<keyword evidence="2" id="KW-0560">Oxidoreductase</keyword>
<organism evidence="2 3">
    <name type="scientific">Thalassospira indica</name>
    <dbReference type="NCBI Taxonomy" id="1891279"/>
    <lineage>
        <taxon>Bacteria</taxon>
        <taxon>Pseudomonadati</taxon>
        <taxon>Pseudomonadota</taxon>
        <taxon>Alphaproteobacteria</taxon>
        <taxon>Rhodospirillales</taxon>
        <taxon>Thalassospiraceae</taxon>
        <taxon>Thalassospira</taxon>
    </lineage>
</organism>
<gene>
    <name evidence="2" type="ORF">DY252_13285</name>
</gene>